<dbReference type="GO" id="GO:0006281">
    <property type="term" value="P:DNA repair"/>
    <property type="evidence" value="ECO:0007669"/>
    <property type="project" value="TreeGrafter"/>
</dbReference>
<dbReference type="SUPFAM" id="SSF56784">
    <property type="entry name" value="HAD-like"/>
    <property type="match status" value="1"/>
</dbReference>
<dbReference type="GO" id="GO:0008967">
    <property type="term" value="F:phosphoglycolate phosphatase activity"/>
    <property type="evidence" value="ECO:0007669"/>
    <property type="project" value="UniProtKB-EC"/>
</dbReference>
<dbReference type="Gene3D" id="1.10.150.240">
    <property type="entry name" value="Putative phosphatase, domain 2"/>
    <property type="match status" value="1"/>
</dbReference>
<accession>A0A4R1KC46</accession>
<keyword evidence="5" id="KW-0378">Hydrolase</keyword>
<evidence type="ECO:0000313" key="5">
    <source>
        <dbReference type="EMBL" id="TCK60709.1"/>
    </source>
</evidence>
<dbReference type="PANTHER" id="PTHR43434">
    <property type="entry name" value="PHOSPHOGLYCOLATE PHOSPHATASE"/>
    <property type="match status" value="1"/>
</dbReference>
<dbReference type="PANTHER" id="PTHR43434:SF1">
    <property type="entry name" value="PHOSPHOGLYCOLATE PHOSPHATASE"/>
    <property type="match status" value="1"/>
</dbReference>
<dbReference type="SFLD" id="SFLDS00003">
    <property type="entry name" value="Haloacid_Dehalogenase"/>
    <property type="match status" value="1"/>
</dbReference>
<dbReference type="Gene3D" id="3.40.50.1000">
    <property type="entry name" value="HAD superfamily/HAD-like"/>
    <property type="match status" value="1"/>
</dbReference>
<dbReference type="AlphaFoldDB" id="A0A4R1KC46"/>
<dbReference type="GO" id="GO:0005829">
    <property type="term" value="C:cytosol"/>
    <property type="evidence" value="ECO:0007669"/>
    <property type="project" value="TreeGrafter"/>
</dbReference>
<comment type="catalytic activity">
    <reaction evidence="1">
        <text>2-phosphoglycolate + H2O = glycolate + phosphate</text>
        <dbReference type="Rhea" id="RHEA:14369"/>
        <dbReference type="ChEBI" id="CHEBI:15377"/>
        <dbReference type="ChEBI" id="CHEBI:29805"/>
        <dbReference type="ChEBI" id="CHEBI:43474"/>
        <dbReference type="ChEBI" id="CHEBI:58033"/>
        <dbReference type="EC" id="3.1.3.18"/>
    </reaction>
</comment>
<dbReference type="EC" id="3.1.3.18" evidence="4"/>
<name>A0A4R1KC46_9BACT</name>
<proteinExistence type="inferred from homology"/>
<dbReference type="EMBL" id="SMGG01000004">
    <property type="protein sequence ID" value="TCK60709.1"/>
    <property type="molecule type" value="Genomic_DNA"/>
</dbReference>
<evidence type="ECO:0000256" key="1">
    <source>
        <dbReference type="ARBA" id="ARBA00000830"/>
    </source>
</evidence>
<comment type="similarity">
    <text evidence="3">Belongs to the HAD-like hydrolase superfamily. CbbY/CbbZ/Gph/YieH family.</text>
</comment>
<comment type="pathway">
    <text evidence="2">Organic acid metabolism; glycolate biosynthesis; glycolate from 2-phosphoglycolate: step 1/1.</text>
</comment>
<dbReference type="Pfam" id="PF13419">
    <property type="entry name" value="HAD_2"/>
    <property type="match status" value="1"/>
</dbReference>
<organism evidence="5 6">
    <name type="scientific">Seleniivibrio woodruffii</name>
    <dbReference type="NCBI Taxonomy" id="1078050"/>
    <lineage>
        <taxon>Bacteria</taxon>
        <taxon>Pseudomonadati</taxon>
        <taxon>Deferribacterota</taxon>
        <taxon>Deferribacteres</taxon>
        <taxon>Deferribacterales</taxon>
        <taxon>Geovibrionaceae</taxon>
        <taxon>Seleniivibrio</taxon>
    </lineage>
</organism>
<evidence type="ECO:0000313" key="6">
    <source>
        <dbReference type="Proteomes" id="UP000294614"/>
    </source>
</evidence>
<dbReference type="InterPro" id="IPR036412">
    <property type="entry name" value="HAD-like_sf"/>
</dbReference>
<protein>
    <recommendedName>
        <fullName evidence="4">phosphoglycolate phosphatase</fullName>
        <ecNumber evidence="4">3.1.3.18</ecNumber>
    </recommendedName>
</protein>
<keyword evidence="6" id="KW-1185">Reference proteome</keyword>
<reference evidence="5 6" key="1">
    <citation type="submission" date="2019-03" db="EMBL/GenBank/DDBJ databases">
        <title>Genomic Encyclopedia of Type Strains, Phase IV (KMG-IV): sequencing the most valuable type-strain genomes for metagenomic binning, comparative biology and taxonomic classification.</title>
        <authorList>
            <person name="Goeker M."/>
        </authorList>
    </citation>
    <scope>NUCLEOTIDE SEQUENCE [LARGE SCALE GENOMIC DNA]</scope>
    <source>
        <strain evidence="5 6">DSM 24984</strain>
    </source>
</reference>
<evidence type="ECO:0000256" key="3">
    <source>
        <dbReference type="ARBA" id="ARBA00006171"/>
    </source>
</evidence>
<dbReference type="InterPro" id="IPR050155">
    <property type="entry name" value="HAD-like_hydrolase_sf"/>
</dbReference>
<dbReference type="InterPro" id="IPR023214">
    <property type="entry name" value="HAD_sf"/>
</dbReference>
<dbReference type="Proteomes" id="UP000294614">
    <property type="component" value="Unassembled WGS sequence"/>
</dbReference>
<gene>
    <name evidence="5" type="ORF">C8D98_1588</name>
</gene>
<dbReference type="SFLD" id="SFLDG01129">
    <property type="entry name" value="C1.5:_HAD__Beta-PGM__Phosphata"/>
    <property type="match status" value="1"/>
</dbReference>
<sequence>MDTSLIGLQNFSFRNKLPKPEKCIKAVGMKNIIVYDCDGVLFDSTAAVKGYYDFLFGKYGIPKIDWENPSLVSLAMMGTNEGIIRNFVTDEKLIGEMLEFATNMNFKLFIDLMKPNPNIHDTLEKLQSSGRSLAVFTNRGISLSYLLTHFGMGNFFSYTVTCMDVAKPKPNPEGLYKIMDYFGTEKDALLFIGDSMTDYLAAKAADVHFLAYENRLEDSILIKDHTEVFDYLCVSSFSA</sequence>
<evidence type="ECO:0000256" key="2">
    <source>
        <dbReference type="ARBA" id="ARBA00004818"/>
    </source>
</evidence>
<comment type="caution">
    <text evidence="5">The sequence shown here is derived from an EMBL/GenBank/DDBJ whole genome shotgun (WGS) entry which is preliminary data.</text>
</comment>
<evidence type="ECO:0000256" key="4">
    <source>
        <dbReference type="ARBA" id="ARBA00013078"/>
    </source>
</evidence>
<dbReference type="InterPro" id="IPR023198">
    <property type="entry name" value="PGP-like_dom2"/>
</dbReference>
<dbReference type="InterPro" id="IPR041492">
    <property type="entry name" value="HAD_2"/>
</dbReference>